<evidence type="ECO:0000313" key="2">
    <source>
        <dbReference type="Proteomes" id="UP001257659"/>
    </source>
</evidence>
<dbReference type="GO" id="GO:0051301">
    <property type="term" value="P:cell division"/>
    <property type="evidence" value="ECO:0007669"/>
    <property type="project" value="UniProtKB-KW"/>
</dbReference>
<keyword evidence="2" id="KW-1185">Reference proteome</keyword>
<evidence type="ECO:0000313" key="1">
    <source>
        <dbReference type="EMBL" id="MDR6302068.1"/>
    </source>
</evidence>
<accession>A0ABU1KBW6</accession>
<proteinExistence type="predicted"/>
<name>A0ABU1KBW6_9FLAO</name>
<dbReference type="EMBL" id="JAVDQA010000010">
    <property type="protein sequence ID" value="MDR6302068.1"/>
    <property type="molecule type" value="Genomic_DNA"/>
</dbReference>
<keyword evidence="1" id="KW-0131">Cell cycle</keyword>
<comment type="caution">
    <text evidence="1">The sequence shown here is derived from an EMBL/GenBank/DDBJ whole genome shotgun (WGS) entry which is preliminary data.</text>
</comment>
<dbReference type="Proteomes" id="UP001257659">
    <property type="component" value="Unassembled WGS sequence"/>
</dbReference>
<sequence>MKINWNYIKAFALLILVVFLYSFSAKRHATRNLKSVEVAFTNGENLYITENAVNKLLIVNPDSVQNVSKEILVLNKLESVLDNHDMIEDAEVYLTVDGSLGTLITQRKPIARVANKKHFYIDTNGKKMPLSANYSARVPWVSNISEKEIAEIFPLLKKIEKDEFLTKHITAIDRLENGDYKLQLRTLDFEVLFGKISAIERKVDNFKAFYKKAYIDKKLDAYTSVNLQFENQVVCTKK</sequence>
<gene>
    <name evidence="1" type="ORF">GGR31_002745</name>
</gene>
<keyword evidence="1" id="KW-0132">Cell division</keyword>
<dbReference type="RefSeq" id="WP_309730251.1">
    <property type="nucleotide sequence ID" value="NZ_JAVDQA010000010.1"/>
</dbReference>
<protein>
    <submittedName>
        <fullName evidence="1">Cell division protein FtsQ</fullName>
    </submittedName>
</protein>
<organism evidence="1 2">
    <name type="scientific">Mesonia maritima</name>
    <dbReference type="NCBI Taxonomy" id="1793873"/>
    <lineage>
        <taxon>Bacteria</taxon>
        <taxon>Pseudomonadati</taxon>
        <taxon>Bacteroidota</taxon>
        <taxon>Flavobacteriia</taxon>
        <taxon>Flavobacteriales</taxon>
        <taxon>Flavobacteriaceae</taxon>
        <taxon>Mesonia</taxon>
    </lineage>
</organism>
<reference evidence="1 2" key="1">
    <citation type="submission" date="2023-07" db="EMBL/GenBank/DDBJ databases">
        <title>Genomic Encyclopedia of Type Strains, Phase IV (KMG-IV): sequencing the most valuable type-strain genomes for metagenomic binning, comparative biology and taxonomic classification.</title>
        <authorList>
            <person name="Goeker M."/>
        </authorList>
    </citation>
    <scope>NUCLEOTIDE SEQUENCE [LARGE SCALE GENOMIC DNA]</scope>
    <source>
        <strain evidence="1 2">DSM 102814</strain>
    </source>
</reference>